<keyword evidence="5" id="KW-0680">Restriction system</keyword>
<gene>
    <name evidence="11" type="ORF">TAGGR_230</name>
</gene>
<keyword evidence="12" id="KW-1185">Reference proteome</keyword>
<evidence type="ECO:0000256" key="2">
    <source>
        <dbReference type="ARBA" id="ARBA00022603"/>
    </source>
</evidence>
<dbReference type="EMBL" id="BCNO01000002">
    <property type="protein sequence ID" value="GAQ95146.1"/>
    <property type="molecule type" value="Genomic_DNA"/>
</dbReference>
<dbReference type="PROSITE" id="PS00093">
    <property type="entry name" value="N4_MTASE"/>
    <property type="match status" value="1"/>
</dbReference>
<sequence length="478" mass="54952">MILIGNALEELKKIDSNSVDCIITSPPYYYSRNYGSECEILWDGDKRCKHIWDKYNFCTKCGGWYGQLGLEPDVDLYVKHLADIFDQCMRVLKNTGNVFLNIGDTYANSLRRNLSFHNSSLISDSHTDRKNGGPIPIYRFKKHKHWVKPKQLLLVPYRLAIQMQSRGWIIRDMIVWSKKVYDVKQKRQIGSGMPESAMDRLSKSYEVVIHAVKSERYYFKKPKTNPLHIKSKNSKNLTNKNNHTNHNTNQEKVSISKLIEASPINSKYIKSESISLSASYAARRILKFRNPDNSFIELYEEAVNNVNGFLKRKLKQSGLSLRELSLITGISKGTLCHFFRTDLTGAAIPSWEAWEIIKPVLDLPEYEEIVKDEYKKAVLVISPLAYVGNVWFVNPERINVAHFSIMPQRLVEALLEMGCPEEGVVLDPFLGSGTVALVAERIGRKWIGIEITEKYVQITEERLKAQRENLMLNNKNSQ</sequence>
<comment type="catalytic activity">
    <reaction evidence="7">
        <text>a 2'-deoxycytidine in DNA + S-adenosyl-L-methionine = an N(4)-methyl-2'-deoxycytidine in DNA + S-adenosyl-L-homocysteine + H(+)</text>
        <dbReference type="Rhea" id="RHEA:16857"/>
        <dbReference type="Rhea" id="RHEA-COMP:11369"/>
        <dbReference type="Rhea" id="RHEA-COMP:13674"/>
        <dbReference type="ChEBI" id="CHEBI:15378"/>
        <dbReference type="ChEBI" id="CHEBI:57856"/>
        <dbReference type="ChEBI" id="CHEBI:59789"/>
        <dbReference type="ChEBI" id="CHEBI:85452"/>
        <dbReference type="ChEBI" id="CHEBI:137933"/>
        <dbReference type="EC" id="2.1.1.113"/>
    </reaction>
</comment>
<feature type="region of interest" description="Disordered" evidence="9">
    <location>
        <begin position="225"/>
        <end position="247"/>
    </location>
</feature>
<keyword evidence="3" id="KW-0808">Transferase</keyword>
<feature type="domain" description="DNA methylase N-4/N-6" evidence="10">
    <location>
        <begin position="386"/>
        <end position="461"/>
    </location>
</feature>
<dbReference type="Gene3D" id="3.40.50.150">
    <property type="entry name" value="Vaccinia Virus protein VP39"/>
    <property type="match status" value="2"/>
</dbReference>
<dbReference type="PRINTS" id="PR00508">
    <property type="entry name" value="S21N4MTFRASE"/>
</dbReference>
<dbReference type="GO" id="GO:0005737">
    <property type="term" value="C:cytoplasm"/>
    <property type="evidence" value="ECO:0007669"/>
    <property type="project" value="TreeGrafter"/>
</dbReference>
<evidence type="ECO:0000313" key="12">
    <source>
        <dbReference type="Proteomes" id="UP000054976"/>
    </source>
</evidence>
<evidence type="ECO:0000256" key="7">
    <source>
        <dbReference type="ARBA" id="ARBA00049120"/>
    </source>
</evidence>
<evidence type="ECO:0000259" key="10">
    <source>
        <dbReference type="Pfam" id="PF01555"/>
    </source>
</evidence>
<dbReference type="PANTHER" id="PTHR13370">
    <property type="entry name" value="RNA METHYLASE-RELATED"/>
    <property type="match status" value="1"/>
</dbReference>
<accession>A0A0U9HTL7</accession>
<feature type="compositionally biased region" description="Low complexity" evidence="9">
    <location>
        <begin position="234"/>
        <end position="247"/>
    </location>
</feature>
<dbReference type="AlphaFoldDB" id="A0A0U9HTL7"/>
<feature type="domain" description="DNA methylase N-4/N-6" evidence="10">
    <location>
        <begin position="19"/>
        <end position="250"/>
    </location>
</feature>
<evidence type="ECO:0000256" key="3">
    <source>
        <dbReference type="ARBA" id="ARBA00022679"/>
    </source>
</evidence>
<dbReference type="GO" id="GO:0032259">
    <property type="term" value="P:methylation"/>
    <property type="evidence" value="ECO:0007669"/>
    <property type="project" value="UniProtKB-KW"/>
</dbReference>
<evidence type="ECO:0000256" key="8">
    <source>
        <dbReference type="RuleBase" id="RU362026"/>
    </source>
</evidence>
<evidence type="ECO:0000256" key="1">
    <source>
        <dbReference type="ARBA" id="ARBA00010203"/>
    </source>
</evidence>
<dbReference type="SUPFAM" id="SSF53335">
    <property type="entry name" value="S-adenosyl-L-methionine-dependent methyltransferases"/>
    <property type="match status" value="1"/>
</dbReference>
<reference evidence="12" key="1">
    <citation type="submission" date="2016-01" db="EMBL/GenBank/DDBJ databases">
        <title>Draft genome sequence of Thermodesulfovibrio aggregans strain TGE-P1.</title>
        <authorList>
            <person name="Sekiguchi Y."/>
            <person name="Ohashi A."/>
            <person name="Matsuura N."/>
            <person name="Tourlousse M.D."/>
        </authorList>
    </citation>
    <scope>NUCLEOTIDE SEQUENCE [LARGE SCALE GENOMIC DNA]</scope>
    <source>
        <strain evidence="12">TGE-P1</strain>
    </source>
</reference>
<organism evidence="11 12">
    <name type="scientific">Thermodesulfovibrio aggregans</name>
    <dbReference type="NCBI Taxonomy" id="86166"/>
    <lineage>
        <taxon>Bacteria</taxon>
        <taxon>Pseudomonadati</taxon>
        <taxon>Nitrospirota</taxon>
        <taxon>Thermodesulfovibrionia</taxon>
        <taxon>Thermodesulfovibrionales</taxon>
        <taxon>Thermodesulfovibrionaceae</taxon>
        <taxon>Thermodesulfovibrio</taxon>
    </lineage>
</organism>
<dbReference type="GO" id="GO:0009307">
    <property type="term" value="P:DNA restriction-modification system"/>
    <property type="evidence" value="ECO:0007669"/>
    <property type="project" value="UniProtKB-KW"/>
</dbReference>
<dbReference type="Pfam" id="PF01555">
    <property type="entry name" value="N6_N4_Mtase"/>
    <property type="match status" value="2"/>
</dbReference>
<evidence type="ECO:0000256" key="6">
    <source>
        <dbReference type="ARBA" id="ARBA00023125"/>
    </source>
</evidence>
<protein>
    <recommendedName>
        <fullName evidence="8">Methyltransferase</fullName>
        <ecNumber evidence="8">2.1.1.-</ecNumber>
    </recommendedName>
</protein>
<dbReference type="EC" id="2.1.1.-" evidence="8"/>
<evidence type="ECO:0000256" key="9">
    <source>
        <dbReference type="SAM" id="MobiDB-lite"/>
    </source>
</evidence>
<name>A0A0U9HTL7_9BACT</name>
<dbReference type="OrthoDB" id="9773571at2"/>
<proteinExistence type="inferred from homology"/>
<keyword evidence="4" id="KW-0949">S-adenosyl-L-methionine</keyword>
<dbReference type="InterPro" id="IPR017985">
    <property type="entry name" value="MeTrfase_CN4_CS"/>
</dbReference>
<dbReference type="InterPro" id="IPR001091">
    <property type="entry name" value="RM_Methyltransferase"/>
</dbReference>
<dbReference type="RefSeq" id="WP_059176597.1">
    <property type="nucleotide sequence ID" value="NZ_BCNO01000002.1"/>
</dbReference>
<comment type="caution">
    <text evidence="11">The sequence shown here is derived from an EMBL/GenBank/DDBJ whole genome shotgun (WGS) entry which is preliminary data.</text>
</comment>
<dbReference type="GO" id="GO:0008170">
    <property type="term" value="F:N-methyltransferase activity"/>
    <property type="evidence" value="ECO:0007669"/>
    <property type="project" value="InterPro"/>
</dbReference>
<comment type="similarity">
    <text evidence="1">Belongs to the N(4)/N(6)-methyltransferase family. N(4) subfamily.</text>
</comment>
<keyword evidence="2 11" id="KW-0489">Methyltransferase</keyword>
<dbReference type="InterPro" id="IPR002941">
    <property type="entry name" value="DNA_methylase_N4/N6"/>
</dbReference>
<evidence type="ECO:0000313" key="11">
    <source>
        <dbReference type="EMBL" id="GAQ95146.1"/>
    </source>
</evidence>
<dbReference type="PANTHER" id="PTHR13370:SF3">
    <property type="entry name" value="TRNA (GUANINE(10)-N2)-METHYLTRANSFERASE HOMOLOG"/>
    <property type="match status" value="1"/>
</dbReference>
<dbReference type="GO" id="GO:0015667">
    <property type="term" value="F:site-specific DNA-methyltransferase (cytosine-N4-specific) activity"/>
    <property type="evidence" value="ECO:0007669"/>
    <property type="project" value="UniProtKB-EC"/>
</dbReference>
<keyword evidence="6" id="KW-0238">DNA-binding</keyword>
<dbReference type="InterPro" id="IPR001387">
    <property type="entry name" value="Cro/C1-type_HTH"/>
</dbReference>
<dbReference type="Proteomes" id="UP000054976">
    <property type="component" value="Unassembled WGS sequence"/>
</dbReference>
<dbReference type="CDD" id="cd00093">
    <property type="entry name" value="HTH_XRE"/>
    <property type="match status" value="1"/>
</dbReference>
<dbReference type="InterPro" id="IPR029063">
    <property type="entry name" value="SAM-dependent_MTases_sf"/>
</dbReference>
<dbReference type="STRING" id="86166.TAGGR_230"/>
<evidence type="ECO:0000256" key="5">
    <source>
        <dbReference type="ARBA" id="ARBA00022747"/>
    </source>
</evidence>
<dbReference type="GO" id="GO:0003677">
    <property type="term" value="F:DNA binding"/>
    <property type="evidence" value="ECO:0007669"/>
    <property type="project" value="UniProtKB-KW"/>
</dbReference>
<evidence type="ECO:0000256" key="4">
    <source>
        <dbReference type="ARBA" id="ARBA00022691"/>
    </source>
</evidence>
<dbReference type="REBASE" id="145893">
    <property type="entry name" value="M.TagP1ORF230P"/>
</dbReference>